<evidence type="ECO:0000256" key="7">
    <source>
        <dbReference type="SAM" id="Phobius"/>
    </source>
</evidence>
<keyword evidence="5 7" id="KW-0472">Membrane</keyword>
<dbReference type="Pfam" id="PF01594">
    <property type="entry name" value="AI-2E_transport"/>
    <property type="match status" value="1"/>
</dbReference>
<reference evidence="8 9" key="1">
    <citation type="submission" date="2023-05" db="EMBL/GenBank/DDBJ databases">
        <title>A 100% complete, gapless, phased diploid assembly of the Scenedesmus obliquus UTEX 3031 genome.</title>
        <authorList>
            <person name="Biondi T.C."/>
            <person name="Hanschen E.R."/>
            <person name="Kwon T."/>
            <person name="Eng W."/>
            <person name="Kruse C.P.S."/>
            <person name="Koehler S.I."/>
            <person name="Kunde Y."/>
            <person name="Gleasner C.D."/>
            <person name="You Mak K.T."/>
            <person name="Polle J."/>
            <person name="Hovde B.T."/>
            <person name="Starkenburg S.R."/>
        </authorList>
    </citation>
    <scope>NUCLEOTIDE SEQUENCE [LARGE SCALE GENOMIC DNA]</scope>
    <source>
        <strain evidence="8 9">DOE0152z</strain>
    </source>
</reference>
<feature type="transmembrane region" description="Helical" evidence="7">
    <location>
        <begin position="70"/>
        <end position="89"/>
    </location>
</feature>
<feature type="transmembrane region" description="Helical" evidence="7">
    <location>
        <begin position="160"/>
        <end position="185"/>
    </location>
</feature>
<evidence type="ECO:0000256" key="6">
    <source>
        <dbReference type="SAM" id="MobiDB-lite"/>
    </source>
</evidence>
<gene>
    <name evidence="8" type="ORF">OEZ85_001315</name>
</gene>
<evidence type="ECO:0000313" key="8">
    <source>
        <dbReference type="EMBL" id="WIA22947.1"/>
    </source>
</evidence>
<keyword evidence="3 7" id="KW-0812">Transmembrane</keyword>
<dbReference type="InterPro" id="IPR002549">
    <property type="entry name" value="AI-2E-like"/>
</dbReference>
<evidence type="ECO:0000256" key="3">
    <source>
        <dbReference type="ARBA" id="ARBA00022692"/>
    </source>
</evidence>
<evidence type="ECO:0008006" key="10">
    <source>
        <dbReference type="Google" id="ProtNLM"/>
    </source>
</evidence>
<name>A0ABY8UNW4_TETOB</name>
<feature type="compositionally biased region" description="Low complexity" evidence="6">
    <location>
        <begin position="286"/>
        <end position="296"/>
    </location>
</feature>
<keyword evidence="4 7" id="KW-1133">Transmembrane helix</keyword>
<dbReference type="Proteomes" id="UP001244341">
    <property type="component" value="Chromosome 15b"/>
</dbReference>
<proteinExistence type="inferred from homology"/>
<dbReference type="PANTHER" id="PTHR21716:SF62">
    <property type="entry name" value="TRANSPORT PROTEIN YDBI-RELATED"/>
    <property type="match status" value="1"/>
</dbReference>
<evidence type="ECO:0000256" key="4">
    <source>
        <dbReference type="ARBA" id="ARBA00022989"/>
    </source>
</evidence>
<accession>A0ABY8UNW4</accession>
<evidence type="ECO:0000313" key="9">
    <source>
        <dbReference type="Proteomes" id="UP001244341"/>
    </source>
</evidence>
<comment type="similarity">
    <text evidence="2">Belongs to the autoinducer-2 exporter (AI-2E) (TC 2.A.86) family.</text>
</comment>
<organism evidence="8 9">
    <name type="scientific">Tetradesmus obliquus</name>
    <name type="common">Green alga</name>
    <name type="synonym">Acutodesmus obliquus</name>
    <dbReference type="NCBI Taxonomy" id="3088"/>
    <lineage>
        <taxon>Eukaryota</taxon>
        <taxon>Viridiplantae</taxon>
        <taxon>Chlorophyta</taxon>
        <taxon>core chlorophytes</taxon>
        <taxon>Chlorophyceae</taxon>
        <taxon>CS clade</taxon>
        <taxon>Sphaeropleales</taxon>
        <taxon>Scenedesmaceae</taxon>
        <taxon>Tetradesmus</taxon>
    </lineage>
</organism>
<evidence type="ECO:0000256" key="2">
    <source>
        <dbReference type="ARBA" id="ARBA00009773"/>
    </source>
</evidence>
<protein>
    <recommendedName>
        <fullName evidence="10">AI-2E family transporter</fullName>
    </recommendedName>
</protein>
<feature type="transmembrane region" description="Helical" evidence="7">
    <location>
        <begin position="135"/>
        <end position="154"/>
    </location>
</feature>
<evidence type="ECO:0000256" key="1">
    <source>
        <dbReference type="ARBA" id="ARBA00004141"/>
    </source>
</evidence>
<feature type="transmembrane region" description="Helical" evidence="7">
    <location>
        <begin position="192"/>
        <end position="217"/>
    </location>
</feature>
<keyword evidence="9" id="KW-1185">Reference proteome</keyword>
<dbReference type="PANTHER" id="PTHR21716">
    <property type="entry name" value="TRANSMEMBRANE PROTEIN"/>
    <property type="match status" value="1"/>
</dbReference>
<dbReference type="EMBL" id="CP126222">
    <property type="protein sequence ID" value="WIA22947.1"/>
    <property type="molecule type" value="Genomic_DNA"/>
</dbReference>
<feature type="region of interest" description="Disordered" evidence="6">
    <location>
        <begin position="277"/>
        <end position="316"/>
    </location>
</feature>
<feature type="transmembrane region" description="Helical" evidence="7">
    <location>
        <begin position="109"/>
        <end position="128"/>
    </location>
</feature>
<sequence length="316" mass="33644">MRHGLGEVVMESLERFVMLATSNDITRAAIDHGHVWTAERSTQLGMAVSSMLKGYTTTAAQIITAMLKSVTKFTIQVGVAMIFGFFMLWDLPTISAGVSSLAKSRLAPLHAELAPVLSVFGKLFGRALEAQARIALVNTALTALGMWALAIPGIGLLSMFVFICSFIPIAGVIISTTPIGFVALTEYGFIKLALVIIMVTGVHFVEAYMLNPAIYSAHLKLHPLMVLVTLVIAEHSLGVWGLLLAVPLTVFALDYLIRYPDSSVTEVGAKELEKVMHTHDEGDHMPSSGSSSRDGSSSGGSSPGPQQFGVPGKATS</sequence>
<comment type="subcellular location">
    <subcellularLocation>
        <location evidence="1">Membrane</location>
        <topology evidence="1">Multi-pass membrane protein</topology>
    </subcellularLocation>
</comment>
<evidence type="ECO:0000256" key="5">
    <source>
        <dbReference type="ARBA" id="ARBA00023136"/>
    </source>
</evidence>